<evidence type="ECO:0000313" key="2">
    <source>
        <dbReference type="Proteomes" id="UP001487305"/>
    </source>
</evidence>
<name>A0ABV1J9V3_9ACTN</name>
<proteinExistence type="predicted"/>
<dbReference type="Proteomes" id="UP001487305">
    <property type="component" value="Unassembled WGS sequence"/>
</dbReference>
<organism evidence="1 2">
    <name type="scientific">Raoultibacter massiliensis</name>
    <dbReference type="NCBI Taxonomy" id="1852371"/>
    <lineage>
        <taxon>Bacteria</taxon>
        <taxon>Bacillati</taxon>
        <taxon>Actinomycetota</taxon>
        <taxon>Coriobacteriia</taxon>
        <taxon>Eggerthellales</taxon>
        <taxon>Eggerthellaceae</taxon>
        <taxon>Raoultibacter</taxon>
    </lineage>
</organism>
<protein>
    <submittedName>
        <fullName evidence="1">Uncharacterized protein</fullName>
    </submittedName>
</protein>
<gene>
    <name evidence="1" type="ORF">AAA083_02555</name>
</gene>
<keyword evidence="2" id="KW-1185">Reference proteome</keyword>
<sequence>MSAEARRIHYDHTDPIELFGFDEEWLYITGSPHCLGCTFGLPDMRRKLCCAGDFKKIGK</sequence>
<dbReference type="EMBL" id="JBBNOP010000001">
    <property type="protein sequence ID" value="MEQ3361853.1"/>
    <property type="molecule type" value="Genomic_DNA"/>
</dbReference>
<dbReference type="RefSeq" id="WP_102375241.1">
    <property type="nucleotide sequence ID" value="NZ_JBBNOP010000001.1"/>
</dbReference>
<accession>A0ABV1J9V3</accession>
<evidence type="ECO:0000313" key="1">
    <source>
        <dbReference type="EMBL" id="MEQ3361853.1"/>
    </source>
</evidence>
<comment type="caution">
    <text evidence="1">The sequence shown here is derived from an EMBL/GenBank/DDBJ whole genome shotgun (WGS) entry which is preliminary data.</text>
</comment>
<reference evidence="1 2" key="1">
    <citation type="submission" date="2024-04" db="EMBL/GenBank/DDBJ databases">
        <title>Human intestinal bacterial collection.</title>
        <authorList>
            <person name="Pauvert C."/>
            <person name="Hitch T.C.A."/>
            <person name="Clavel T."/>
        </authorList>
    </citation>
    <scope>NUCLEOTIDE SEQUENCE [LARGE SCALE GENOMIC DNA]</scope>
    <source>
        <strain evidence="1 2">CLA-KB-H42</strain>
    </source>
</reference>